<feature type="transmembrane region" description="Helical" evidence="5">
    <location>
        <begin position="362"/>
        <end position="384"/>
    </location>
</feature>
<feature type="transmembrane region" description="Helical" evidence="5">
    <location>
        <begin position="59"/>
        <end position="76"/>
    </location>
</feature>
<keyword evidence="5" id="KW-0256">Endoplasmic reticulum</keyword>
<keyword evidence="3 5" id="KW-1133">Transmembrane helix</keyword>
<evidence type="ECO:0000256" key="2">
    <source>
        <dbReference type="ARBA" id="ARBA00022692"/>
    </source>
</evidence>
<dbReference type="PANTHER" id="PTHR20661">
    <property type="entry name" value="PHOSPHATIDYLINOSITOL-GLYCAN BIOSYNTHESIS CLASS W PROTEIN"/>
    <property type="match status" value="1"/>
</dbReference>
<dbReference type="AlphaFoldDB" id="A0A834RAK6"/>
<dbReference type="Pfam" id="PF06423">
    <property type="entry name" value="GWT1"/>
    <property type="match status" value="1"/>
</dbReference>
<feature type="transmembrane region" description="Helical" evidence="5">
    <location>
        <begin position="82"/>
        <end position="100"/>
    </location>
</feature>
<comment type="similarity">
    <text evidence="5">Belongs to the PIGW family.</text>
</comment>
<name>A0A834RAK6_SARSC</name>
<feature type="transmembrane region" description="Helical" evidence="5">
    <location>
        <begin position="328"/>
        <end position="350"/>
    </location>
</feature>
<reference evidence="6" key="2">
    <citation type="submission" date="2020-01" db="EMBL/GenBank/DDBJ databases">
        <authorList>
            <person name="Korhonen P.K.K."/>
            <person name="Guangxu M.G."/>
            <person name="Wang T.W."/>
            <person name="Stroehlein A.J.S."/>
            <person name="Young N.D."/>
            <person name="Ang C.-S.A."/>
            <person name="Fernando D.W.F."/>
            <person name="Lu H.L."/>
            <person name="Taylor S.T."/>
            <person name="Ehtesham M.E.M."/>
            <person name="Najaraj S.H.N."/>
            <person name="Harsha G.H.G."/>
            <person name="Madugundu A.M."/>
            <person name="Renuse S.R."/>
            <person name="Holt D.H."/>
            <person name="Pandey A.P."/>
            <person name="Papenfuss A.P."/>
            <person name="Gasser R.B.G."/>
            <person name="Fischer K.F."/>
        </authorList>
    </citation>
    <scope>NUCLEOTIDE SEQUENCE</scope>
    <source>
        <strain evidence="6">SSS_KF_BRIS2020</strain>
    </source>
</reference>
<dbReference type="GO" id="GO:0032216">
    <property type="term" value="F:glucosaminyl-phosphatidylinositol O-acyltransferase activity"/>
    <property type="evidence" value="ECO:0007669"/>
    <property type="project" value="TreeGrafter"/>
</dbReference>
<feature type="transmembrane region" description="Helical" evidence="5">
    <location>
        <begin position="231"/>
        <end position="250"/>
    </location>
</feature>
<dbReference type="GO" id="GO:0072659">
    <property type="term" value="P:protein localization to plasma membrane"/>
    <property type="evidence" value="ECO:0007669"/>
    <property type="project" value="TreeGrafter"/>
</dbReference>
<dbReference type="EnsemblMetazoa" id="SSS_183s_mrna">
    <property type="protein sequence ID" value="KAF7491916.1"/>
    <property type="gene ID" value="SSS_183"/>
</dbReference>
<dbReference type="GO" id="GO:0005789">
    <property type="term" value="C:endoplasmic reticulum membrane"/>
    <property type="evidence" value="ECO:0007669"/>
    <property type="project" value="UniProtKB-SubCell"/>
</dbReference>
<feature type="transmembrane region" description="Helical" evidence="5">
    <location>
        <begin position="201"/>
        <end position="219"/>
    </location>
</feature>
<feature type="transmembrane region" description="Helical" evidence="5">
    <location>
        <begin position="162"/>
        <end position="180"/>
    </location>
</feature>
<dbReference type="EC" id="2.3.-.-" evidence="5"/>
<comment type="pathway">
    <text evidence="5">Glycolipid biosynthesis; glycosylphosphatidylinositol-anchor biosynthesis.</text>
</comment>
<evidence type="ECO:0000256" key="4">
    <source>
        <dbReference type="ARBA" id="ARBA00023136"/>
    </source>
</evidence>
<comment type="subcellular location">
    <subcellularLocation>
        <location evidence="5">Endoplasmic reticulum membrane</location>
        <topology evidence="5">Multi-pass membrane protein</topology>
    </subcellularLocation>
    <subcellularLocation>
        <location evidence="1">Membrane</location>
        <topology evidence="1">Multi-pass membrane protein</topology>
    </subcellularLocation>
</comment>
<dbReference type="Proteomes" id="UP000070412">
    <property type="component" value="Unassembled WGS sequence"/>
</dbReference>
<comment type="function">
    <text evidence="5">A acetyltransferase, which acetylates the inositol ring of phosphatidylinositol during biosynthesis of GPI-anchor.</text>
</comment>
<reference evidence="7" key="3">
    <citation type="submission" date="2022-06" db="UniProtKB">
        <authorList>
            <consortium name="EnsemblMetazoa"/>
        </authorList>
    </citation>
    <scope>IDENTIFICATION</scope>
</reference>
<dbReference type="PIRSF" id="PIRSF017321">
    <property type="entry name" value="GWT1"/>
    <property type="match status" value="1"/>
</dbReference>
<reference evidence="8" key="1">
    <citation type="journal article" date="2020" name="PLoS Negl. Trop. Dis.">
        <title>High-quality nuclear genome for Sarcoptes scabiei-A critical resource for a neglected parasite.</title>
        <authorList>
            <person name="Korhonen P.K."/>
            <person name="Gasser R.B."/>
            <person name="Ma G."/>
            <person name="Wang T."/>
            <person name="Stroehlein A.J."/>
            <person name="Young N.D."/>
            <person name="Ang C.S."/>
            <person name="Fernando D.D."/>
            <person name="Lu H.C."/>
            <person name="Taylor S."/>
            <person name="Reynolds S.L."/>
            <person name="Mofiz E."/>
            <person name="Najaraj S.H."/>
            <person name="Gowda H."/>
            <person name="Madugundu A."/>
            <person name="Renuse S."/>
            <person name="Holt D."/>
            <person name="Pandey A."/>
            <person name="Papenfuss A.T."/>
            <person name="Fischer K."/>
        </authorList>
    </citation>
    <scope>NUCLEOTIDE SEQUENCE [LARGE SCALE GENOMIC DNA]</scope>
</reference>
<accession>A0A834RAK6</accession>
<dbReference type="PANTHER" id="PTHR20661:SF0">
    <property type="entry name" value="PHOSPHATIDYLINOSITOL-GLYCAN BIOSYNTHESIS CLASS W PROTEIN"/>
    <property type="match status" value="1"/>
</dbReference>
<sequence>MMEKEIKIHKENFVKGNQGSSSPLETFELIVMMQLSHIFFELSLLNLSRIRLNKLFRTVIDFIANYLPFILATTFLSDYVGILISLMSIAIIINAIIVYLNRTTAISFNDLRLSEIDRFGSDRIPYVSNLLSTLLIATTFSILAVDFSIFPRRFSKTEIKGWSLMDFGVGGFIAINGGLAPESRKNRNSFQENFFKTFRSSFLFFSLGMIRLLSVKLLNYQEIISEYGIHWNFFFTLCFVKLISTILCSLMKGINLCLISIIVAIVHQFLLKFCLKEFILDSDRSGFLAANKEGLISLIGFIPVYLTFIQIGRFYFPSRKNITEISSLTLKLSIIAFSSLILMYISHYLIDPISRRQVNLAFIFWIIFTCSFNIIIELVYFVFIQIVQPRIDYESKILKIWSRKGLIIFLIANLLTGAINFFFNTLQIANNLAFIILISYISCLTLIGFLLNKK</sequence>
<evidence type="ECO:0000313" key="6">
    <source>
        <dbReference type="EMBL" id="KAF7491916.1"/>
    </source>
</evidence>
<feature type="transmembrane region" description="Helical" evidence="5">
    <location>
        <begin position="126"/>
        <end position="150"/>
    </location>
</feature>
<gene>
    <name evidence="6" type="primary">SSS_183g</name>
    <name evidence="6" type="ORF">SSS_183</name>
</gene>
<protein>
    <recommendedName>
        <fullName evidence="5">Phosphatidylinositol-glycan biosynthesis class W protein</fullName>
        <ecNumber evidence="5">2.3.-.-</ecNumber>
    </recommendedName>
</protein>
<feature type="transmembrane region" description="Helical" evidence="5">
    <location>
        <begin position="295"/>
        <end position="316"/>
    </location>
</feature>
<keyword evidence="5" id="KW-0012">Acyltransferase</keyword>
<dbReference type="OrthoDB" id="15270at2759"/>
<evidence type="ECO:0000313" key="7">
    <source>
        <dbReference type="EnsemblMetazoa" id="KAF7491916.1"/>
    </source>
</evidence>
<feature type="transmembrane region" description="Helical" evidence="5">
    <location>
        <begin position="405"/>
        <end position="426"/>
    </location>
</feature>
<keyword evidence="4 5" id="KW-0472">Membrane</keyword>
<organism evidence="6">
    <name type="scientific">Sarcoptes scabiei</name>
    <name type="common">Itch mite</name>
    <name type="synonym">Acarus scabiei</name>
    <dbReference type="NCBI Taxonomy" id="52283"/>
    <lineage>
        <taxon>Eukaryota</taxon>
        <taxon>Metazoa</taxon>
        <taxon>Ecdysozoa</taxon>
        <taxon>Arthropoda</taxon>
        <taxon>Chelicerata</taxon>
        <taxon>Arachnida</taxon>
        <taxon>Acari</taxon>
        <taxon>Acariformes</taxon>
        <taxon>Sarcoptiformes</taxon>
        <taxon>Astigmata</taxon>
        <taxon>Psoroptidia</taxon>
        <taxon>Sarcoptoidea</taxon>
        <taxon>Sarcoptidae</taxon>
        <taxon>Sarcoptinae</taxon>
        <taxon>Sarcoptes</taxon>
    </lineage>
</organism>
<feature type="transmembrane region" description="Helical" evidence="5">
    <location>
        <begin position="257"/>
        <end position="275"/>
    </location>
</feature>
<dbReference type="EMBL" id="WVUK01000058">
    <property type="protein sequence ID" value="KAF7491916.1"/>
    <property type="molecule type" value="Genomic_DNA"/>
</dbReference>
<dbReference type="UniPathway" id="UPA00196"/>
<dbReference type="GO" id="GO:0006506">
    <property type="term" value="P:GPI anchor biosynthetic process"/>
    <property type="evidence" value="ECO:0007669"/>
    <property type="project" value="UniProtKB-UniPathway"/>
</dbReference>
<feature type="transmembrane region" description="Helical" evidence="5">
    <location>
        <begin position="432"/>
        <end position="451"/>
    </location>
</feature>
<dbReference type="InterPro" id="IPR009447">
    <property type="entry name" value="PIGW/GWT1"/>
</dbReference>
<keyword evidence="8" id="KW-1185">Reference proteome</keyword>
<evidence type="ECO:0000256" key="3">
    <source>
        <dbReference type="ARBA" id="ARBA00022989"/>
    </source>
</evidence>
<evidence type="ECO:0000256" key="1">
    <source>
        <dbReference type="ARBA" id="ARBA00004141"/>
    </source>
</evidence>
<evidence type="ECO:0000256" key="5">
    <source>
        <dbReference type="RuleBase" id="RU280819"/>
    </source>
</evidence>
<keyword evidence="5" id="KW-0808">Transferase</keyword>
<keyword evidence="5" id="KW-0337">GPI-anchor biosynthesis</keyword>
<evidence type="ECO:0000313" key="8">
    <source>
        <dbReference type="Proteomes" id="UP000070412"/>
    </source>
</evidence>
<keyword evidence="2 5" id="KW-0812">Transmembrane</keyword>
<proteinExistence type="inferred from homology"/>